<keyword evidence="5" id="KW-0175">Coiled coil</keyword>
<keyword evidence="3" id="KW-0269">Exonuclease</keyword>
<feature type="domain" description="Xrn1 N-terminal" evidence="7">
    <location>
        <begin position="39"/>
        <end position="216"/>
    </location>
</feature>
<keyword evidence="1" id="KW-0540">Nuclease</keyword>
<dbReference type="InterPro" id="IPR027073">
    <property type="entry name" value="5_3_exoribonuclease"/>
</dbReference>
<feature type="domain" description="Xrn1 helical" evidence="8">
    <location>
        <begin position="254"/>
        <end position="300"/>
    </location>
</feature>
<evidence type="ECO:0000313" key="10">
    <source>
        <dbReference type="RefSeq" id="XP_006821020.1"/>
    </source>
</evidence>
<feature type="compositionally biased region" description="Basic and acidic residues" evidence="6">
    <location>
        <begin position="768"/>
        <end position="1011"/>
    </location>
</feature>
<dbReference type="PANTHER" id="PTHR12341">
    <property type="entry name" value="5'-&gt;3' EXORIBONUCLEASE"/>
    <property type="match status" value="1"/>
</dbReference>
<feature type="compositionally biased region" description="Basic and acidic residues" evidence="6">
    <location>
        <begin position="670"/>
        <end position="715"/>
    </location>
</feature>
<feature type="region of interest" description="Disordered" evidence="6">
    <location>
        <begin position="670"/>
        <end position="1052"/>
    </location>
</feature>
<protein>
    <submittedName>
        <fullName evidence="10">Uncharacterized protein LOC100377486</fullName>
    </submittedName>
</protein>
<feature type="domain" description="Xrn1 N-terminal" evidence="7">
    <location>
        <begin position="1046"/>
        <end position="1182"/>
    </location>
</feature>
<keyword evidence="9" id="KW-1185">Reference proteome</keyword>
<keyword evidence="2" id="KW-0378">Hydrolase</keyword>
<evidence type="ECO:0000256" key="4">
    <source>
        <dbReference type="ARBA" id="ARBA00038299"/>
    </source>
</evidence>
<dbReference type="Gene3D" id="3.40.50.12390">
    <property type="match status" value="4"/>
</dbReference>
<feature type="domain" description="Xrn1 helical" evidence="8">
    <location>
        <begin position="316"/>
        <end position="488"/>
    </location>
</feature>
<dbReference type="CDD" id="cd18673">
    <property type="entry name" value="PIN_XRN1-2-like"/>
    <property type="match status" value="1"/>
</dbReference>
<organism evidence="9 10">
    <name type="scientific">Saccoglossus kowalevskii</name>
    <name type="common">Acorn worm</name>
    <dbReference type="NCBI Taxonomy" id="10224"/>
    <lineage>
        <taxon>Eukaryota</taxon>
        <taxon>Metazoa</taxon>
        <taxon>Hemichordata</taxon>
        <taxon>Enteropneusta</taxon>
        <taxon>Harrimaniidae</taxon>
        <taxon>Saccoglossus</taxon>
    </lineage>
</organism>
<evidence type="ECO:0000256" key="2">
    <source>
        <dbReference type="ARBA" id="ARBA00022801"/>
    </source>
</evidence>
<dbReference type="GeneID" id="100377486"/>
<dbReference type="Pfam" id="PF03159">
    <property type="entry name" value="XRN_N"/>
    <property type="match status" value="2"/>
</dbReference>
<dbReference type="InterPro" id="IPR004859">
    <property type="entry name" value="Xrn1_N"/>
</dbReference>
<evidence type="ECO:0000259" key="8">
    <source>
        <dbReference type="Pfam" id="PF17846"/>
    </source>
</evidence>
<evidence type="ECO:0000256" key="1">
    <source>
        <dbReference type="ARBA" id="ARBA00022722"/>
    </source>
</evidence>
<reference evidence="10" key="1">
    <citation type="submission" date="2025-08" db="UniProtKB">
        <authorList>
            <consortium name="RefSeq"/>
        </authorList>
    </citation>
    <scope>IDENTIFICATION</scope>
    <source>
        <tissue evidence="10">Testes</tissue>
    </source>
</reference>
<gene>
    <name evidence="10" type="primary">LOC100377486</name>
</gene>
<dbReference type="RefSeq" id="XP_006821020.1">
    <property type="nucleotide sequence ID" value="XM_006820957.1"/>
</dbReference>
<evidence type="ECO:0000313" key="9">
    <source>
        <dbReference type="Proteomes" id="UP000694865"/>
    </source>
</evidence>
<proteinExistence type="inferred from homology"/>
<comment type="similarity">
    <text evidence="4">Belongs to the 5'-3' exonuclease family.</text>
</comment>
<dbReference type="PANTHER" id="PTHR12341:SF7">
    <property type="entry name" value="5'-3' EXORIBONUCLEASE 1"/>
    <property type="match status" value="1"/>
</dbReference>
<sequence>MLSQQNITYTEKVEATEEAYIESSCMDEYLSATKSGSIWPLPINEEEKFEGMSKFIDMLMEIVRPKKMLYIAVDGVTPFAKNNSRRSRRFLSDKEERMSDTELDLIWHEKGFSESESSADELEFNRNLICPGTKFMSRLHVHLHEYIANKINTQPSWVGIKVILSDATVPGEGEHKIMEIVRRQKATPTHDINSRHCIYSNDGLATHEPNLSIIRKEIPLGDWCKDKVPYFFITKLQCLEKEMYVAGLGSGVHNINRTIDDWVFLCCLLGNDFLPKLPSLNINEKALDRLIRMYKTAVTHTMLGKEEDVIFRERRRRIKWANSYVKGLCWISMYYYHGCPSWQWFYPYHYAPFAMDFINITNLQNDFEVGEPLKPLEQLMAILTPSNDHLLPTTWRPLMTDELGDSPISDFYPDDFETDLNGEKYTSRGVARIPFVDETRLKEALEGLHLTRDEECRNRFGHNAVFLDATHPAYVFFKQFGNNNKDDEGCIVLDADKWILKQLEHQESKLYSRLYRKELEIDYYARAQRLEEIPLLKKDYEEFALMDRETWDDEEEKRIQNLKEERELSKLERNRLACMAVDRDEFLNGFTQAKMSVYKEKLENFKTMYEEERKVRLEERKERRKEERRQKWLKEKEREREEEREREKRAKQEEEKMEYRYRLAKLEEQAAKQREIEKKIEERLARREMTSRDRSEPERRNAGWRHEERKYDDSGPWRASVPSEPASDQPTRAWKPPSKNGGGWRAREMDRGGAQRRDARSPPFQDRPSLDDAPTRDRLPARSERYSDIRREDGPWRGWDDLDRRGPPPEDRDKAWARKDDRDRSGPALDRESDWRRGPPPDDRDRRGPPLDDRDRRGPQFHDRDRRGPGAWRRDDRGPPSRGLPQRDDRGPWKGSSRDDSRPGWRQEERDRGPPVKEDCYVPPRGDEERDWRRDDRGLIRDDRDREPPNAWRRDRGPLVRGDRDRPPMRDNRNRPPLRGDRNIRSPPDDRWRDRPQRENKWRRGDERPSDSRLPPRNKGPPPRSDRDEKWQRSREEPERNKEDDGWPLPISEEEKFEGMSKFIDTLMEIVRPKKMLFIAMEGVTPFAKNNNRRQKKFLNYKKDREAEAGIERRSADEFGFDYNSLCPGTDFMSRLHVHLRAYIADRIRTQPRWVGIKVILSDASVPGEGEHKIMEIIRSQRGIISVRVFDGN</sequence>
<name>A0ABM0MLX9_SACKO</name>
<dbReference type="InterPro" id="IPR041412">
    <property type="entry name" value="Xrn1_helical"/>
</dbReference>
<feature type="compositionally biased region" description="Basic and acidic residues" evidence="6">
    <location>
        <begin position="745"/>
        <end position="760"/>
    </location>
</feature>
<feature type="coiled-coil region" evidence="5">
    <location>
        <begin position="552"/>
        <end position="579"/>
    </location>
</feature>
<dbReference type="Gene3D" id="1.25.40.1050">
    <property type="match status" value="1"/>
</dbReference>
<dbReference type="Proteomes" id="UP000694865">
    <property type="component" value="Unplaced"/>
</dbReference>
<accession>A0ABM0MLX9</accession>
<feature type="compositionally biased region" description="Basic and acidic residues" evidence="6">
    <location>
        <begin position="1024"/>
        <end position="1045"/>
    </location>
</feature>
<evidence type="ECO:0000256" key="5">
    <source>
        <dbReference type="SAM" id="Coils"/>
    </source>
</evidence>
<evidence type="ECO:0000259" key="7">
    <source>
        <dbReference type="Pfam" id="PF03159"/>
    </source>
</evidence>
<evidence type="ECO:0000256" key="3">
    <source>
        <dbReference type="ARBA" id="ARBA00022839"/>
    </source>
</evidence>
<evidence type="ECO:0000256" key="6">
    <source>
        <dbReference type="SAM" id="MobiDB-lite"/>
    </source>
</evidence>
<dbReference type="Pfam" id="PF17846">
    <property type="entry name" value="XRN_M"/>
    <property type="match status" value="2"/>
</dbReference>